<accession>A0AAU7CKF8</accession>
<dbReference type="AlphaFoldDB" id="A0AAU7CKF8"/>
<sequence length="76" mass="8628">MAIDPTSTSPDTVDPKTGRLRPLTAAQRKARSEALARALDQINEITDETDTDETWREIFHSIDEARPDRPLFEGQY</sequence>
<organism evidence="2">
    <name type="scientific">Singulisphaera sp. Ch08</name>
    <dbReference type="NCBI Taxonomy" id="3120278"/>
    <lineage>
        <taxon>Bacteria</taxon>
        <taxon>Pseudomonadati</taxon>
        <taxon>Planctomycetota</taxon>
        <taxon>Planctomycetia</taxon>
        <taxon>Isosphaerales</taxon>
        <taxon>Isosphaeraceae</taxon>
        <taxon>Singulisphaera</taxon>
    </lineage>
</organism>
<name>A0AAU7CKF8_9BACT</name>
<feature type="compositionally biased region" description="Polar residues" evidence="1">
    <location>
        <begin position="1"/>
        <end position="11"/>
    </location>
</feature>
<dbReference type="EMBL" id="CP155447">
    <property type="protein sequence ID" value="XBH05488.1"/>
    <property type="molecule type" value="Genomic_DNA"/>
</dbReference>
<proteinExistence type="predicted"/>
<reference evidence="2" key="1">
    <citation type="submission" date="2024-05" db="EMBL/GenBank/DDBJ databases">
        <title>Planctomycetes of the genus Singulisphaera possess chitinolytic capabilities.</title>
        <authorList>
            <person name="Ivanova A."/>
        </authorList>
    </citation>
    <scope>NUCLEOTIDE SEQUENCE</scope>
    <source>
        <strain evidence="2">Ch08T</strain>
    </source>
</reference>
<dbReference type="RefSeq" id="WP_406698310.1">
    <property type="nucleotide sequence ID" value="NZ_CP155447.1"/>
</dbReference>
<gene>
    <name evidence="2" type="ORF">V5E97_05565</name>
</gene>
<evidence type="ECO:0000256" key="1">
    <source>
        <dbReference type="SAM" id="MobiDB-lite"/>
    </source>
</evidence>
<feature type="region of interest" description="Disordered" evidence="1">
    <location>
        <begin position="1"/>
        <end position="25"/>
    </location>
</feature>
<protein>
    <submittedName>
        <fullName evidence="2">Uncharacterized protein</fullName>
    </submittedName>
</protein>
<evidence type="ECO:0000313" key="2">
    <source>
        <dbReference type="EMBL" id="XBH05488.1"/>
    </source>
</evidence>